<dbReference type="InterPro" id="IPR000847">
    <property type="entry name" value="LysR_HTH_N"/>
</dbReference>
<evidence type="ECO:0000256" key="1">
    <source>
        <dbReference type="ARBA" id="ARBA00009437"/>
    </source>
</evidence>
<dbReference type="Pfam" id="PF00126">
    <property type="entry name" value="HTH_1"/>
    <property type="match status" value="1"/>
</dbReference>
<gene>
    <name evidence="6" type="primary">yofA_2</name>
    <name evidence="6" type="ORF">RHODGE_RHODGE_04470</name>
</gene>
<name>A0A447D164_9BRAD</name>
<dbReference type="Pfam" id="PF03466">
    <property type="entry name" value="LysR_substrate"/>
    <property type="match status" value="1"/>
</dbReference>
<dbReference type="AlphaFoldDB" id="A0A447D164"/>
<keyword evidence="4" id="KW-0804">Transcription</keyword>
<dbReference type="InterPro" id="IPR036388">
    <property type="entry name" value="WH-like_DNA-bd_sf"/>
</dbReference>
<dbReference type="InterPro" id="IPR050176">
    <property type="entry name" value="LTTR"/>
</dbReference>
<sequence>MIAKNDHRPAPRPLVNLDLDLVRTFVTIAALGSFTRAAEALRLQQSTVSLQVQRLEDALGRRLIDRNPRAVRLTGDGETFLLHARRLLDVNDELVSRLTEPAVHGVVRLGTPEDFASRHLPEVLSRFSKTYPAVALEVTCDLTLNLVERFRRGAFDLALIKRERLSGAGAGGLRVWREPLVWATAEIDLHALEGPLPLVVSPTPCVYRKRATEALDRARRPWRVAYTCGSLAGSLAAVRAGLGVTVLPKDMVPADLHVVDGGPLPGLRDTEIALLQRERLSLPAQRLKEHIVRSLG</sequence>
<keyword evidence="7" id="KW-1185">Reference proteome</keyword>
<dbReference type="PANTHER" id="PTHR30579:SF7">
    <property type="entry name" value="HTH-TYPE TRANSCRIPTIONAL REGULATOR LRHA-RELATED"/>
    <property type="match status" value="1"/>
</dbReference>
<evidence type="ECO:0000256" key="4">
    <source>
        <dbReference type="ARBA" id="ARBA00023163"/>
    </source>
</evidence>
<dbReference type="FunFam" id="1.10.10.10:FF:000001">
    <property type="entry name" value="LysR family transcriptional regulator"/>
    <property type="match status" value="1"/>
</dbReference>
<evidence type="ECO:0000256" key="2">
    <source>
        <dbReference type="ARBA" id="ARBA00023015"/>
    </source>
</evidence>
<dbReference type="Proteomes" id="UP000289200">
    <property type="component" value="Unassembled WGS sequence"/>
</dbReference>
<dbReference type="PANTHER" id="PTHR30579">
    <property type="entry name" value="TRANSCRIPTIONAL REGULATOR"/>
    <property type="match status" value="1"/>
</dbReference>
<feature type="domain" description="HTH lysR-type" evidence="5">
    <location>
        <begin position="17"/>
        <end position="74"/>
    </location>
</feature>
<accession>A0A447D164</accession>
<organism evidence="6 7">
    <name type="scientific">Rhodoplanes serenus</name>
    <dbReference type="NCBI Taxonomy" id="200615"/>
    <lineage>
        <taxon>Bacteria</taxon>
        <taxon>Pseudomonadati</taxon>
        <taxon>Pseudomonadota</taxon>
        <taxon>Alphaproteobacteria</taxon>
        <taxon>Hyphomicrobiales</taxon>
        <taxon>Nitrobacteraceae</taxon>
        <taxon>Rhodoplanes</taxon>
    </lineage>
</organism>
<comment type="similarity">
    <text evidence="1">Belongs to the LysR transcriptional regulatory family.</text>
</comment>
<dbReference type="InterPro" id="IPR005119">
    <property type="entry name" value="LysR_subst-bd"/>
</dbReference>
<keyword evidence="2" id="KW-0805">Transcription regulation</keyword>
<comment type="caution">
    <text evidence="6">The sequence shown here is derived from an EMBL/GenBank/DDBJ whole genome shotgun (WGS) entry which is preliminary data.</text>
</comment>
<proteinExistence type="inferred from homology"/>
<reference evidence="7" key="1">
    <citation type="submission" date="2018-10" db="EMBL/GenBank/DDBJ databases">
        <authorList>
            <person name="Peiro R."/>
            <person name="Begona"/>
            <person name="Cbmso G."/>
            <person name="Lopez M."/>
            <person name="Gonzalez S."/>
            <person name="Sacristan E."/>
            <person name="Castillo E."/>
        </authorList>
    </citation>
    <scope>NUCLEOTIDE SEQUENCE [LARGE SCALE GENOMIC DNA]</scope>
</reference>
<evidence type="ECO:0000313" key="6">
    <source>
        <dbReference type="EMBL" id="VCU11259.1"/>
    </source>
</evidence>
<evidence type="ECO:0000259" key="5">
    <source>
        <dbReference type="PROSITE" id="PS50931"/>
    </source>
</evidence>
<dbReference type="Gene3D" id="1.10.10.10">
    <property type="entry name" value="Winged helix-like DNA-binding domain superfamily/Winged helix DNA-binding domain"/>
    <property type="match status" value="1"/>
</dbReference>
<dbReference type="EMBL" id="UWOC01000193">
    <property type="protein sequence ID" value="VCU11259.1"/>
    <property type="molecule type" value="Genomic_DNA"/>
</dbReference>
<dbReference type="Gene3D" id="3.40.190.10">
    <property type="entry name" value="Periplasmic binding protein-like II"/>
    <property type="match status" value="2"/>
</dbReference>
<dbReference type="GO" id="GO:0003677">
    <property type="term" value="F:DNA binding"/>
    <property type="evidence" value="ECO:0007669"/>
    <property type="project" value="UniProtKB-KW"/>
</dbReference>
<dbReference type="PROSITE" id="PS50931">
    <property type="entry name" value="HTH_LYSR"/>
    <property type="match status" value="1"/>
</dbReference>
<dbReference type="SUPFAM" id="SSF53850">
    <property type="entry name" value="Periplasmic binding protein-like II"/>
    <property type="match status" value="1"/>
</dbReference>
<dbReference type="GO" id="GO:0003700">
    <property type="term" value="F:DNA-binding transcription factor activity"/>
    <property type="evidence" value="ECO:0007669"/>
    <property type="project" value="InterPro"/>
</dbReference>
<dbReference type="RefSeq" id="WP_129611267.1">
    <property type="nucleotide sequence ID" value="NZ_UWOC01000193.1"/>
</dbReference>
<dbReference type="OrthoDB" id="9787460at2"/>
<dbReference type="SUPFAM" id="SSF46785">
    <property type="entry name" value="Winged helix' DNA-binding domain"/>
    <property type="match status" value="1"/>
</dbReference>
<evidence type="ECO:0000313" key="7">
    <source>
        <dbReference type="Proteomes" id="UP000289200"/>
    </source>
</evidence>
<protein>
    <submittedName>
        <fullName evidence="6">HTH-type transcriptional regulator YofA</fullName>
    </submittedName>
</protein>
<keyword evidence="3" id="KW-0238">DNA-binding</keyword>
<dbReference type="InterPro" id="IPR036390">
    <property type="entry name" value="WH_DNA-bd_sf"/>
</dbReference>
<evidence type="ECO:0000256" key="3">
    <source>
        <dbReference type="ARBA" id="ARBA00023125"/>
    </source>
</evidence>
<dbReference type="PRINTS" id="PR00039">
    <property type="entry name" value="HTHLYSR"/>
</dbReference>